<protein>
    <recommendedName>
        <fullName evidence="11">xylan 1,4-beta-xylosidase</fullName>
        <ecNumber evidence="11">3.2.1.37</ecNumber>
    </recommendedName>
</protein>
<evidence type="ECO:0000256" key="6">
    <source>
        <dbReference type="ARBA" id="ARBA00023180"/>
    </source>
</evidence>
<proteinExistence type="inferred from homology"/>
<dbReference type="InterPro" id="IPR044993">
    <property type="entry name" value="BXL"/>
</dbReference>
<dbReference type="PROSITE" id="PS51820">
    <property type="entry name" value="PA14"/>
    <property type="match status" value="1"/>
</dbReference>
<evidence type="ECO:0000256" key="1">
    <source>
        <dbReference type="ARBA" id="ARBA00004851"/>
    </source>
</evidence>
<keyword evidence="4" id="KW-0732">Signal</keyword>
<dbReference type="InterPro" id="IPR017853">
    <property type="entry name" value="GH"/>
</dbReference>
<evidence type="ECO:0000313" key="13">
    <source>
        <dbReference type="EMBL" id="KAL1620184.1"/>
    </source>
</evidence>
<keyword evidence="8" id="KW-0326">Glycosidase</keyword>
<dbReference type="Gene3D" id="3.20.20.300">
    <property type="entry name" value="Glycoside hydrolase, family 3, N-terminal domain"/>
    <property type="match status" value="1"/>
</dbReference>
<evidence type="ECO:0000256" key="8">
    <source>
        <dbReference type="ARBA" id="ARBA00023295"/>
    </source>
</evidence>
<reference evidence="13 14" key="1">
    <citation type="submission" date="2024-02" db="EMBL/GenBank/DDBJ databases">
        <title>De novo assembly and annotation of 12 fungi associated with fruit tree decline syndrome in Ontario, Canada.</title>
        <authorList>
            <person name="Sulman M."/>
            <person name="Ellouze W."/>
            <person name="Ilyukhin E."/>
        </authorList>
    </citation>
    <scope>NUCLEOTIDE SEQUENCE [LARGE SCALE GENOMIC DNA]</scope>
    <source>
        <strain evidence="13 14">M1-105</strain>
    </source>
</reference>
<comment type="pathway">
    <text evidence="1">Glycan degradation; xylan degradation.</text>
</comment>
<keyword evidence="7" id="KW-0119">Carbohydrate metabolism</keyword>
<dbReference type="Gene3D" id="2.60.40.10">
    <property type="entry name" value="Immunoglobulins"/>
    <property type="match status" value="1"/>
</dbReference>
<dbReference type="InterPro" id="IPR002772">
    <property type="entry name" value="Glyco_hydro_3_C"/>
</dbReference>
<dbReference type="SMART" id="SM01217">
    <property type="entry name" value="Fn3_like"/>
    <property type="match status" value="1"/>
</dbReference>
<keyword evidence="5" id="KW-0378">Hydrolase</keyword>
<dbReference type="PRINTS" id="PR00133">
    <property type="entry name" value="GLHYDRLASE3"/>
</dbReference>
<evidence type="ECO:0000256" key="3">
    <source>
        <dbReference type="ARBA" id="ARBA00022651"/>
    </source>
</evidence>
<comment type="caution">
    <text evidence="13">The sequence shown here is derived from an EMBL/GenBank/DDBJ whole genome shotgun (WGS) entry which is preliminary data.</text>
</comment>
<dbReference type="SUPFAM" id="SSF56988">
    <property type="entry name" value="Anthrax protective antigen"/>
    <property type="match status" value="1"/>
</dbReference>
<dbReference type="SUPFAM" id="SSF52279">
    <property type="entry name" value="Beta-D-glucan exohydrolase, C-terminal domain"/>
    <property type="match status" value="1"/>
</dbReference>
<dbReference type="InterPro" id="IPR013783">
    <property type="entry name" value="Ig-like_fold"/>
</dbReference>
<dbReference type="SUPFAM" id="SSF51445">
    <property type="entry name" value="(Trans)glycosidases"/>
    <property type="match status" value="1"/>
</dbReference>
<evidence type="ECO:0000256" key="4">
    <source>
        <dbReference type="ARBA" id="ARBA00022729"/>
    </source>
</evidence>
<evidence type="ECO:0000256" key="11">
    <source>
        <dbReference type="ARBA" id="ARBA00026107"/>
    </source>
</evidence>
<sequence length="846" mass="91009">MTVQKLNAEKARLNIPFMHFGECLHGVGSYKQSMFPQGIGMSASFDTDLVHRVGRAIGTEARSIGVHACLSPVLDLGKEPRFGRLQEAWGEDKVLTSRMGVAYASGLSKNGSWSDPDAVVPVMKHFAAYGAPQSGLNAAPWMGHGNREIMEELLMPFKAAVDLGGVRGVMMAYNELDDVPAHVSPMLYQALEDWGYDGFVMGDDLGVSMMEGRHQVSTGPADTLEQWFNAGGMIQFYSYSLQEFLNITSGLVSNGSVPLSTLKAHVRKILSVKYDLGLFDDPYIPESIDPQAITNSHVPLTLEAAQKSLVLLQNRNSTLPLKPAEQNIKKIALIGPFVDTLNYGDYSGPFGASPVANSSTLHQAMLSHLATLDTPCELVTAWGANQWLYNQQAPIPGYHLSPLNGSGEGLTATYFADTNFSTPLVQTIETPFLDWGLYPPPGLPSNNFSATWEGFLTVPSTLVDTVEGFLGVAVSANTTATLYVDGAQLISAPLTASGNFLSNIEPRTYTLVNSTLPPPGSTPFTFVPGARHRIRITYTAYNLYQKLENLSSLNAQLLLFWNLVDPHSALTHATTAATTADATILHLGSSWSSDGEGGDRATLSLSPNQTALAAAVLAAAKAKPVILVLTGGRPLAVPDLYARVDAVLASWFPGQSGGRAVADALFGVVAPGGRLPVSVPRGGGQLPVYYDYKYTAHAVAWLDEEAEPEWPFGWGLGYGEFAVGGFAGGVRGGEAGEAFGAGDYLEFRVAVGNTGEVAGSYVVQVYLLQRVSRVTQPVRQLVAFSRVYLEVGEEMEVVMEVEVDRYLRILNRRYEWEVEKGDYTFAVLEHGGVDADTGMNVTIACV</sequence>
<dbReference type="Gene3D" id="3.40.50.1700">
    <property type="entry name" value="Glycoside hydrolase family 3 C-terminal domain"/>
    <property type="match status" value="2"/>
</dbReference>
<organism evidence="13 14">
    <name type="scientific">Neofusicoccum ribis</name>
    <dbReference type="NCBI Taxonomy" id="45134"/>
    <lineage>
        <taxon>Eukaryota</taxon>
        <taxon>Fungi</taxon>
        <taxon>Dikarya</taxon>
        <taxon>Ascomycota</taxon>
        <taxon>Pezizomycotina</taxon>
        <taxon>Dothideomycetes</taxon>
        <taxon>Dothideomycetes incertae sedis</taxon>
        <taxon>Botryosphaeriales</taxon>
        <taxon>Botryosphaeriaceae</taxon>
        <taxon>Neofusicoccum</taxon>
    </lineage>
</organism>
<evidence type="ECO:0000256" key="10">
    <source>
        <dbReference type="ARBA" id="ARBA00024574"/>
    </source>
</evidence>
<evidence type="ECO:0000259" key="12">
    <source>
        <dbReference type="PROSITE" id="PS51820"/>
    </source>
</evidence>
<comment type="similarity">
    <text evidence="2">Belongs to the glycosyl hydrolase 3 family.</text>
</comment>
<evidence type="ECO:0000256" key="7">
    <source>
        <dbReference type="ARBA" id="ARBA00023277"/>
    </source>
</evidence>
<keyword evidence="6" id="KW-0325">Glycoprotein</keyword>
<dbReference type="InterPro" id="IPR036962">
    <property type="entry name" value="Glyco_hydro_3_N_sf"/>
</dbReference>
<dbReference type="Proteomes" id="UP001521116">
    <property type="component" value="Unassembled WGS sequence"/>
</dbReference>
<dbReference type="Pfam" id="PF07691">
    <property type="entry name" value="PA14"/>
    <property type="match status" value="1"/>
</dbReference>
<evidence type="ECO:0000313" key="14">
    <source>
        <dbReference type="Proteomes" id="UP001521116"/>
    </source>
</evidence>
<dbReference type="InterPro" id="IPR001764">
    <property type="entry name" value="Glyco_hydro_3_N"/>
</dbReference>
<dbReference type="Pfam" id="PF14310">
    <property type="entry name" value="Fn3-like"/>
    <property type="match status" value="1"/>
</dbReference>
<dbReference type="InterPro" id="IPR026891">
    <property type="entry name" value="Fn3-like"/>
</dbReference>
<dbReference type="InterPro" id="IPR011658">
    <property type="entry name" value="PA14_dom"/>
</dbReference>
<feature type="domain" description="PA14" evidence="12">
    <location>
        <begin position="405"/>
        <end position="576"/>
    </location>
</feature>
<dbReference type="Pfam" id="PF00933">
    <property type="entry name" value="Glyco_hydro_3"/>
    <property type="match status" value="1"/>
</dbReference>
<keyword evidence="3" id="KW-0858">Xylan degradation</keyword>
<evidence type="ECO:0000256" key="5">
    <source>
        <dbReference type="ARBA" id="ARBA00022801"/>
    </source>
</evidence>
<evidence type="ECO:0000256" key="9">
    <source>
        <dbReference type="ARBA" id="ARBA00023326"/>
    </source>
</evidence>
<dbReference type="Pfam" id="PF01915">
    <property type="entry name" value="Glyco_hydro_3_C"/>
    <property type="match status" value="1"/>
</dbReference>
<gene>
    <name evidence="13" type="ORF">SLS56_009814</name>
</gene>
<dbReference type="EC" id="3.2.1.37" evidence="11"/>
<comment type="catalytic activity">
    <reaction evidence="10">
        <text>Hydrolysis of (1-&gt;4)-beta-D-xylans, to remove successive D-xylose residues from the non-reducing termini.</text>
        <dbReference type="EC" id="3.2.1.37"/>
    </reaction>
</comment>
<keyword evidence="14" id="KW-1185">Reference proteome</keyword>
<dbReference type="PANTHER" id="PTHR42721:SF3">
    <property type="entry name" value="BETA-D-XYLOSIDASE 5-RELATED"/>
    <property type="match status" value="1"/>
</dbReference>
<name>A0ABR3SG92_9PEZI</name>
<evidence type="ECO:0000256" key="2">
    <source>
        <dbReference type="ARBA" id="ARBA00005336"/>
    </source>
</evidence>
<dbReference type="InterPro" id="IPR036881">
    <property type="entry name" value="Glyco_hydro_3_C_sf"/>
</dbReference>
<dbReference type="EMBL" id="JAJVDC020000174">
    <property type="protein sequence ID" value="KAL1620184.1"/>
    <property type="molecule type" value="Genomic_DNA"/>
</dbReference>
<dbReference type="PANTHER" id="PTHR42721">
    <property type="entry name" value="SUGAR HYDROLASE-RELATED"/>
    <property type="match status" value="1"/>
</dbReference>
<keyword evidence="9" id="KW-0624">Polysaccharide degradation</keyword>
<dbReference type="InterPro" id="IPR037524">
    <property type="entry name" value="PA14/GLEYA"/>
</dbReference>
<accession>A0ABR3SG92</accession>